<keyword evidence="2" id="KW-1185">Reference proteome</keyword>
<dbReference type="OrthoDB" id="1467052at2"/>
<evidence type="ECO:0000313" key="1">
    <source>
        <dbReference type="EMBL" id="PEN14404.1"/>
    </source>
</evidence>
<accession>A0A2A8D0J5</accession>
<dbReference type="EMBL" id="PDEQ01000002">
    <property type="protein sequence ID" value="PEN14404.1"/>
    <property type="molecule type" value="Genomic_DNA"/>
</dbReference>
<comment type="caution">
    <text evidence="1">The sequence shown here is derived from an EMBL/GenBank/DDBJ whole genome shotgun (WGS) entry which is preliminary data.</text>
</comment>
<reference evidence="1 2" key="1">
    <citation type="submission" date="2017-10" db="EMBL/GenBank/DDBJ databases">
        <title>Draft genome of Longibacter Salinarum.</title>
        <authorList>
            <person name="Goh K.M."/>
            <person name="Shamsir M.S."/>
            <person name="Lim S.W."/>
        </authorList>
    </citation>
    <scope>NUCLEOTIDE SEQUENCE [LARGE SCALE GENOMIC DNA]</scope>
    <source>
        <strain evidence="1 2">KCTC 52045</strain>
    </source>
</reference>
<sequence length="210" mass="23459">MFFFPRRIPIPTEFYSTETHSPLDSCLVCDCPLLDTDVEYLVEKAIRQHPEYDVQEVIIEYALCLRCHSDLQTKISSASKHALETYFLENTNLHHRASMLLSQNLPGNPAYGGPGSVDPSSDETAIPEGWTDRCIVDGTSINDLHEYQLIGHCIGREMLLTHMPLAIGGPAMDEIMHQLSNETLDELGGFRDEYFGPPESARDIPGPILA</sequence>
<dbReference type="Proteomes" id="UP000220102">
    <property type="component" value="Unassembled WGS sequence"/>
</dbReference>
<organism evidence="1 2">
    <name type="scientific">Longibacter salinarum</name>
    <dbReference type="NCBI Taxonomy" id="1850348"/>
    <lineage>
        <taxon>Bacteria</taxon>
        <taxon>Pseudomonadati</taxon>
        <taxon>Rhodothermota</taxon>
        <taxon>Rhodothermia</taxon>
        <taxon>Rhodothermales</taxon>
        <taxon>Salisaetaceae</taxon>
        <taxon>Longibacter</taxon>
    </lineage>
</organism>
<protein>
    <submittedName>
        <fullName evidence="1">Uncharacterized protein</fullName>
    </submittedName>
</protein>
<proteinExistence type="predicted"/>
<dbReference type="AlphaFoldDB" id="A0A2A8D0J5"/>
<evidence type="ECO:0000313" key="2">
    <source>
        <dbReference type="Proteomes" id="UP000220102"/>
    </source>
</evidence>
<name>A0A2A8D0J5_9BACT</name>
<gene>
    <name evidence="1" type="ORF">CRI94_05065</name>
</gene>
<dbReference type="RefSeq" id="WP_098074585.1">
    <property type="nucleotide sequence ID" value="NZ_PDEQ01000002.1"/>
</dbReference>